<keyword evidence="1" id="KW-0479">Metal-binding</keyword>
<accession>A0A9X1X9L1</accession>
<dbReference type="InterPro" id="IPR051332">
    <property type="entry name" value="Fosfomycin_Res_Enzymes"/>
</dbReference>
<protein>
    <submittedName>
        <fullName evidence="3">VOC family protein</fullName>
    </submittedName>
</protein>
<sequence length="130" mass="15074">MKEREWIPGINHIEFWVNSMEESMKFYETLFALIGWKEIRKGMFSSGHIEIYLKEAGVLRTDSAGPRHICFQAVSRDVVDRVGSYLQETGAEMIRGPVEVPRYSKGYYTVDFRDPDGYVLEVAHTPHMKL</sequence>
<dbReference type="Proteomes" id="UP001139011">
    <property type="component" value="Unassembled WGS sequence"/>
</dbReference>
<dbReference type="Pfam" id="PF00903">
    <property type="entry name" value="Glyoxalase"/>
    <property type="match status" value="1"/>
</dbReference>
<dbReference type="AlphaFoldDB" id="A0A9X1X9L1"/>
<dbReference type="PANTHER" id="PTHR36113:SF6">
    <property type="entry name" value="FOSFOMYCIN RESISTANCE PROTEIN FOSX"/>
    <property type="match status" value="1"/>
</dbReference>
<dbReference type="NCBIfam" id="NF005227">
    <property type="entry name" value="PRK06724.1"/>
    <property type="match status" value="1"/>
</dbReference>
<dbReference type="GO" id="GO:0046872">
    <property type="term" value="F:metal ion binding"/>
    <property type="evidence" value="ECO:0007669"/>
    <property type="project" value="UniProtKB-KW"/>
</dbReference>
<dbReference type="RefSeq" id="WP_336606237.1">
    <property type="nucleotide sequence ID" value="NZ_JAIWJX010000002.1"/>
</dbReference>
<dbReference type="InterPro" id="IPR037523">
    <property type="entry name" value="VOC_core"/>
</dbReference>
<dbReference type="EMBL" id="JAIWJX010000002">
    <property type="protein sequence ID" value="MCK6255278.1"/>
    <property type="molecule type" value="Genomic_DNA"/>
</dbReference>
<comment type="caution">
    <text evidence="3">The sequence shown here is derived from an EMBL/GenBank/DDBJ whole genome shotgun (WGS) entry which is preliminary data.</text>
</comment>
<organism evidence="3 4">
    <name type="scientific">Fictibacillus marinisediminis</name>
    <dbReference type="NCBI Taxonomy" id="2878389"/>
    <lineage>
        <taxon>Bacteria</taxon>
        <taxon>Bacillati</taxon>
        <taxon>Bacillota</taxon>
        <taxon>Bacilli</taxon>
        <taxon>Bacillales</taxon>
        <taxon>Fictibacillaceae</taxon>
        <taxon>Fictibacillus</taxon>
    </lineage>
</organism>
<evidence type="ECO:0000256" key="1">
    <source>
        <dbReference type="ARBA" id="ARBA00022723"/>
    </source>
</evidence>
<dbReference type="Gene3D" id="3.10.180.10">
    <property type="entry name" value="2,3-Dihydroxybiphenyl 1,2-Dioxygenase, domain 1"/>
    <property type="match status" value="1"/>
</dbReference>
<evidence type="ECO:0000259" key="2">
    <source>
        <dbReference type="PROSITE" id="PS51819"/>
    </source>
</evidence>
<dbReference type="InterPro" id="IPR029068">
    <property type="entry name" value="Glyas_Bleomycin-R_OHBP_Dase"/>
</dbReference>
<proteinExistence type="predicted"/>
<dbReference type="SUPFAM" id="SSF54593">
    <property type="entry name" value="Glyoxalase/Bleomycin resistance protein/Dihydroxybiphenyl dioxygenase"/>
    <property type="match status" value="1"/>
</dbReference>
<gene>
    <name evidence="3" type="ORF">LCY76_01280</name>
</gene>
<dbReference type="PANTHER" id="PTHR36113">
    <property type="entry name" value="LYASE, PUTATIVE-RELATED-RELATED"/>
    <property type="match status" value="1"/>
</dbReference>
<feature type="domain" description="VOC" evidence="2">
    <location>
        <begin position="9"/>
        <end position="125"/>
    </location>
</feature>
<evidence type="ECO:0000313" key="4">
    <source>
        <dbReference type="Proteomes" id="UP001139011"/>
    </source>
</evidence>
<name>A0A9X1X9L1_9BACL</name>
<evidence type="ECO:0000313" key="3">
    <source>
        <dbReference type="EMBL" id="MCK6255278.1"/>
    </source>
</evidence>
<keyword evidence="4" id="KW-1185">Reference proteome</keyword>
<dbReference type="InterPro" id="IPR004360">
    <property type="entry name" value="Glyas_Fos-R_dOase_dom"/>
</dbReference>
<reference evidence="3" key="1">
    <citation type="submission" date="2021-09" db="EMBL/GenBank/DDBJ databases">
        <title>Genome analysis of Fictibacillus sp. KIGAM418 isolated from marine sediment.</title>
        <authorList>
            <person name="Seo M.-J."/>
            <person name="Cho E.-S."/>
            <person name="Hwang C.Y."/>
        </authorList>
    </citation>
    <scope>NUCLEOTIDE SEQUENCE</scope>
    <source>
        <strain evidence="3">KIGAM418</strain>
    </source>
</reference>
<dbReference type="PROSITE" id="PS51819">
    <property type="entry name" value="VOC"/>
    <property type="match status" value="1"/>
</dbReference>